<evidence type="ECO:0000313" key="4">
    <source>
        <dbReference type="Proteomes" id="UP001223743"/>
    </source>
</evidence>
<feature type="region of interest" description="Disordered" evidence="1">
    <location>
        <begin position="32"/>
        <end position="55"/>
    </location>
</feature>
<gene>
    <name evidence="3" type="ORF">QO015_000472</name>
</gene>
<keyword evidence="2" id="KW-0732">Signal</keyword>
<evidence type="ECO:0000256" key="1">
    <source>
        <dbReference type="SAM" id="MobiDB-lite"/>
    </source>
</evidence>
<evidence type="ECO:0000313" key="3">
    <source>
        <dbReference type="EMBL" id="MDQ0514859.1"/>
    </source>
</evidence>
<keyword evidence="4" id="KW-1185">Reference proteome</keyword>
<evidence type="ECO:0000256" key="2">
    <source>
        <dbReference type="SAM" id="SignalP"/>
    </source>
</evidence>
<dbReference type="PROSITE" id="PS51257">
    <property type="entry name" value="PROKAR_LIPOPROTEIN"/>
    <property type="match status" value="1"/>
</dbReference>
<name>A0ABU0M1N5_9HYPH</name>
<reference evidence="3 4" key="1">
    <citation type="submission" date="2023-07" db="EMBL/GenBank/DDBJ databases">
        <title>Genomic Encyclopedia of Type Strains, Phase IV (KMG-IV): sequencing the most valuable type-strain genomes for metagenomic binning, comparative biology and taxonomic classification.</title>
        <authorList>
            <person name="Goeker M."/>
        </authorList>
    </citation>
    <scope>NUCLEOTIDE SEQUENCE [LARGE SCALE GENOMIC DNA]</scope>
    <source>
        <strain evidence="3 4">B1-1</strain>
    </source>
</reference>
<dbReference type="RefSeq" id="WP_266281701.1">
    <property type="nucleotide sequence ID" value="NZ_JAPKNF010000001.1"/>
</dbReference>
<comment type="caution">
    <text evidence="3">The sequence shown here is derived from an EMBL/GenBank/DDBJ whole genome shotgun (WGS) entry which is preliminary data.</text>
</comment>
<evidence type="ECO:0008006" key="5">
    <source>
        <dbReference type="Google" id="ProtNLM"/>
    </source>
</evidence>
<dbReference type="EMBL" id="JAUSWJ010000001">
    <property type="protein sequence ID" value="MDQ0514859.1"/>
    <property type="molecule type" value="Genomic_DNA"/>
</dbReference>
<organism evidence="3 4">
    <name type="scientific">Kaistia geumhonensis</name>
    <dbReference type="NCBI Taxonomy" id="410839"/>
    <lineage>
        <taxon>Bacteria</taxon>
        <taxon>Pseudomonadati</taxon>
        <taxon>Pseudomonadota</taxon>
        <taxon>Alphaproteobacteria</taxon>
        <taxon>Hyphomicrobiales</taxon>
        <taxon>Kaistiaceae</taxon>
        <taxon>Kaistia</taxon>
    </lineage>
</organism>
<proteinExistence type="predicted"/>
<protein>
    <recommendedName>
        <fullName evidence="5">Lipoprotein</fullName>
    </recommendedName>
</protein>
<dbReference type="Proteomes" id="UP001223743">
    <property type="component" value="Unassembled WGS sequence"/>
</dbReference>
<sequence length="55" mass="5312">MRIVVLTLALLAALPAVSGCSSTGNNAAAINAMDNPPNSCGPGGRADVTDCPDGA</sequence>
<feature type="signal peptide" evidence="2">
    <location>
        <begin position="1"/>
        <end position="18"/>
    </location>
</feature>
<feature type="chain" id="PRO_5047218289" description="Lipoprotein" evidence="2">
    <location>
        <begin position="19"/>
        <end position="55"/>
    </location>
</feature>
<accession>A0ABU0M1N5</accession>